<protein>
    <submittedName>
        <fullName evidence="1">Uncharacterized protein</fullName>
    </submittedName>
</protein>
<name>X1G645_9ZZZZ</name>
<accession>X1G645</accession>
<sequence length="56" mass="6245">MSEPEEVLFEIDGDKEMVKAVGVLLDAPVEKLKIYVNGVDVNRTMKITSLKIVKVL</sequence>
<organism evidence="1">
    <name type="scientific">marine sediment metagenome</name>
    <dbReference type="NCBI Taxonomy" id="412755"/>
    <lineage>
        <taxon>unclassified sequences</taxon>
        <taxon>metagenomes</taxon>
        <taxon>ecological metagenomes</taxon>
    </lineage>
</organism>
<dbReference type="AlphaFoldDB" id="X1G645"/>
<reference evidence="1" key="1">
    <citation type="journal article" date="2014" name="Front. Microbiol.">
        <title>High frequency of phylogenetically diverse reductive dehalogenase-homologous genes in deep subseafloor sedimentary metagenomes.</title>
        <authorList>
            <person name="Kawai M."/>
            <person name="Futagami T."/>
            <person name="Toyoda A."/>
            <person name="Takaki Y."/>
            <person name="Nishi S."/>
            <person name="Hori S."/>
            <person name="Arai W."/>
            <person name="Tsubouchi T."/>
            <person name="Morono Y."/>
            <person name="Uchiyama I."/>
            <person name="Ito T."/>
            <person name="Fujiyama A."/>
            <person name="Inagaki F."/>
            <person name="Takami H."/>
        </authorList>
    </citation>
    <scope>NUCLEOTIDE SEQUENCE</scope>
    <source>
        <strain evidence="1">Expedition CK06-06</strain>
    </source>
</reference>
<dbReference type="EMBL" id="BARU01020759">
    <property type="protein sequence ID" value="GAH52717.1"/>
    <property type="molecule type" value="Genomic_DNA"/>
</dbReference>
<evidence type="ECO:0000313" key="1">
    <source>
        <dbReference type="EMBL" id="GAH52717.1"/>
    </source>
</evidence>
<gene>
    <name evidence="1" type="ORF">S03H2_34047</name>
</gene>
<proteinExistence type="predicted"/>
<comment type="caution">
    <text evidence="1">The sequence shown here is derived from an EMBL/GenBank/DDBJ whole genome shotgun (WGS) entry which is preliminary data.</text>
</comment>